<gene>
    <name evidence="1" type="ORF">PDJAM_G00192420</name>
</gene>
<organism evidence="1 2">
    <name type="scientific">Pangasius djambal</name>
    <dbReference type="NCBI Taxonomy" id="1691987"/>
    <lineage>
        <taxon>Eukaryota</taxon>
        <taxon>Metazoa</taxon>
        <taxon>Chordata</taxon>
        <taxon>Craniata</taxon>
        <taxon>Vertebrata</taxon>
        <taxon>Euteleostomi</taxon>
        <taxon>Actinopterygii</taxon>
        <taxon>Neopterygii</taxon>
        <taxon>Teleostei</taxon>
        <taxon>Ostariophysi</taxon>
        <taxon>Siluriformes</taxon>
        <taxon>Pangasiidae</taxon>
        <taxon>Pangasius</taxon>
    </lineage>
</organism>
<keyword evidence="2" id="KW-1185">Reference proteome</keyword>
<comment type="caution">
    <text evidence="1">The sequence shown here is derived from an EMBL/GenBank/DDBJ whole genome shotgun (WGS) entry which is preliminary data.</text>
</comment>
<sequence>MKELTNVILQVMENKSSVSVSLDDISGIFVKPDNKELKPAFFMYSSQFNLVEDESQIPTFERTFSVPKEAFEKASSINTSALFASLLRFPKFPQDNKNSTMLNDEVYSIDMGGEISNLTDTFNLTFRNVDLTASDPLCYSWDGRGATPNWTTHGCNTSCINGSVTCACQHLTFFAVLMTTKPQNISSSDLNNLTYITSIGCGLSLFFLSIALFMHFLLRRGQASVSVHILINLFLALFLLNLSFLVNESVANTRNVIGCKLMAGVMHYSMLSTFTWFGLQALHLCLQLALNVGTIQNYITKLSIAGWVPPVLVVTAIFISQKYSREDIVSNTGQTISMCWITDPTVHYVVNIGYYSAIFLFTLLTFVVMLRWLWLLRNKRSTTIIMSGKRSRPSDALTIMGLCCILGLSWGFAFFAYGPMQIPAFYMFTILNSFQGFFMFVYYYKSSRLIGEAEASPEGSSTATDATVVENPYSKHKTI</sequence>
<protein>
    <submittedName>
        <fullName evidence="1">Uncharacterized protein</fullName>
    </submittedName>
</protein>
<reference evidence="1" key="1">
    <citation type="submission" date="2020-02" db="EMBL/GenBank/DDBJ databases">
        <title>Genome sequencing of the panga catfish, Pangasius djambal.</title>
        <authorList>
            <person name="Wen M."/>
            <person name="Zahm M."/>
            <person name="Roques C."/>
            <person name="Cabau C."/>
            <person name="Klopp C."/>
            <person name="Donnadieu C."/>
            <person name="Jouanno E."/>
            <person name="Avarre J.-C."/>
            <person name="Campet M."/>
            <person name="Ha T."/>
            <person name="Dugue R."/>
            <person name="Lampietro C."/>
            <person name="Louis A."/>
            <person name="Herpin A."/>
            <person name="Echchiki A."/>
            <person name="Berthelot C."/>
            <person name="Parey E."/>
            <person name="Roest-Crollius H."/>
            <person name="Braasch I."/>
            <person name="Postlethwait J.H."/>
            <person name="Bobe J."/>
            <person name="Montfort J."/>
            <person name="Bouchez O."/>
            <person name="Begum T."/>
            <person name="Schartl M."/>
            <person name="Gustiano R."/>
            <person name="Guiguen Y."/>
        </authorList>
    </citation>
    <scope>NUCLEOTIDE SEQUENCE</scope>
    <source>
        <strain evidence="1">Pdj_M5554</strain>
    </source>
</reference>
<accession>A0ACC5ZRC5</accession>
<dbReference type="EMBL" id="CM041004">
    <property type="protein sequence ID" value="MCJ8749861.1"/>
    <property type="molecule type" value="Genomic_DNA"/>
</dbReference>
<dbReference type="Proteomes" id="UP000830395">
    <property type="component" value="Chromosome 30"/>
</dbReference>
<name>A0ACC5ZRC5_9TELE</name>
<proteinExistence type="predicted"/>
<evidence type="ECO:0000313" key="2">
    <source>
        <dbReference type="Proteomes" id="UP000830395"/>
    </source>
</evidence>
<evidence type="ECO:0000313" key="1">
    <source>
        <dbReference type="EMBL" id="MCJ8749861.1"/>
    </source>
</evidence>